<keyword evidence="2" id="KW-0560">Oxidoreductase</keyword>
<dbReference type="InterPro" id="IPR036396">
    <property type="entry name" value="Cyt_P450_sf"/>
</dbReference>
<dbReference type="GO" id="GO:0005506">
    <property type="term" value="F:iron ion binding"/>
    <property type="evidence" value="ECO:0007669"/>
    <property type="project" value="InterPro"/>
</dbReference>
<feature type="region of interest" description="Disordered" evidence="1">
    <location>
        <begin position="87"/>
        <end position="147"/>
    </location>
</feature>
<dbReference type="AlphaFoldDB" id="E2Q212"/>
<feature type="non-terminal residue" evidence="2">
    <location>
        <position position="1"/>
    </location>
</feature>
<dbReference type="GO" id="GO:0004497">
    <property type="term" value="F:monooxygenase activity"/>
    <property type="evidence" value="ECO:0007669"/>
    <property type="project" value="InterPro"/>
</dbReference>
<reference evidence="2 3" key="1">
    <citation type="journal article" date="2010" name="Genome Biol. Evol.">
        <title>The sequence of a 1.8-mb bacterial linear plasmid reveals a rich evolutionary reservoir of secondary metabolic pathways.</title>
        <authorList>
            <person name="Medema M.H."/>
            <person name="Trefzer A."/>
            <person name="Kovalchuk A."/>
            <person name="van den Berg M."/>
            <person name="Mueller U."/>
            <person name="Heijne W."/>
            <person name="Wu L."/>
            <person name="Alam M.T."/>
            <person name="Ronning C.M."/>
            <person name="Nierman W.C."/>
            <person name="Bovenberg R.A.L."/>
            <person name="Breitling R."/>
            <person name="Takano E."/>
        </authorList>
    </citation>
    <scope>NUCLEOTIDE SEQUENCE [LARGE SCALE GENOMIC DNA]</scope>
    <source>
        <strain evidence="3">ATCC 27064 / DSM 738 / JCM 4710 / NBRC 13307 / NCIMB 12785 / NRRL 3585 / VKM Ac-602</strain>
    </source>
</reference>
<accession>E2Q212</accession>
<protein>
    <submittedName>
        <fullName evidence="2">Cytochrome P450 hydroxylase</fullName>
        <ecNumber evidence="2">1.14.-.-</ecNumber>
    </submittedName>
</protein>
<sequence length="147" mass="16247">FTDPDLLSARVPHPEFALARRTAPVCWVPQRPGTTGFDDGGYWAVTRHADVKYVSTRPDLFSSYLNTAVIRFHESIQRDQIDVRPHRVYRSSGLRGSGGSAVRRRRPAPGGTGQCRSQAVSTSPGSARRTRRRTGCRSGPSYSPHPT</sequence>
<dbReference type="Gene3D" id="1.10.630.10">
    <property type="entry name" value="Cytochrome P450"/>
    <property type="match status" value="1"/>
</dbReference>
<evidence type="ECO:0000256" key="1">
    <source>
        <dbReference type="SAM" id="MobiDB-lite"/>
    </source>
</evidence>
<dbReference type="EC" id="1.14.-.-" evidence="2"/>
<dbReference type="EMBL" id="CM000913">
    <property type="protein sequence ID" value="EFG06638.1"/>
    <property type="molecule type" value="Genomic_DNA"/>
</dbReference>
<dbReference type="Proteomes" id="UP000002357">
    <property type="component" value="Chromosome"/>
</dbReference>
<evidence type="ECO:0000313" key="3">
    <source>
        <dbReference type="Proteomes" id="UP000002357"/>
    </source>
</evidence>
<dbReference type="GO" id="GO:0020037">
    <property type="term" value="F:heme binding"/>
    <property type="evidence" value="ECO:0007669"/>
    <property type="project" value="InterPro"/>
</dbReference>
<keyword evidence="3" id="KW-1185">Reference proteome</keyword>
<gene>
    <name evidence="2" type="ORF">SCLAV_1563</name>
</gene>
<organism evidence="2 3">
    <name type="scientific">Streptomyces clavuligerus</name>
    <dbReference type="NCBI Taxonomy" id="1901"/>
    <lineage>
        <taxon>Bacteria</taxon>
        <taxon>Bacillati</taxon>
        <taxon>Actinomycetota</taxon>
        <taxon>Actinomycetes</taxon>
        <taxon>Kitasatosporales</taxon>
        <taxon>Streptomycetaceae</taxon>
        <taxon>Streptomyces</taxon>
    </lineage>
</organism>
<dbReference type="GO" id="GO:0016705">
    <property type="term" value="F:oxidoreductase activity, acting on paired donors, with incorporation or reduction of molecular oxygen"/>
    <property type="evidence" value="ECO:0007669"/>
    <property type="project" value="InterPro"/>
</dbReference>
<name>E2Q212_STRCL</name>
<dbReference type="eggNOG" id="COG2124">
    <property type="taxonomic scope" value="Bacteria"/>
</dbReference>
<evidence type="ECO:0000313" key="2">
    <source>
        <dbReference type="EMBL" id="EFG06638.1"/>
    </source>
</evidence>
<proteinExistence type="predicted"/>